<comment type="subunit">
    <text evidence="2">The accessory proteins ExbB and ExbD seem to form a complex with TonB.</text>
</comment>
<dbReference type="InterPro" id="IPR014164">
    <property type="entry name" value="TonB_ExbB_1"/>
</dbReference>
<evidence type="ECO:0000256" key="14">
    <source>
        <dbReference type="SAM" id="Phobius"/>
    </source>
</evidence>
<feature type="region of interest" description="Disordered" evidence="13">
    <location>
        <begin position="377"/>
        <end position="405"/>
    </location>
</feature>
<dbReference type="PANTHER" id="PTHR30625:SF16">
    <property type="entry name" value="BIOPOLYMER TRANSPORT PROTEIN EXBB"/>
    <property type="match status" value="1"/>
</dbReference>
<keyword evidence="8 12" id="KW-0653">Protein transport</keyword>
<feature type="transmembrane region" description="Helical" evidence="14">
    <location>
        <begin position="330"/>
        <end position="351"/>
    </location>
</feature>
<evidence type="ECO:0000256" key="8">
    <source>
        <dbReference type="ARBA" id="ARBA00022927"/>
    </source>
</evidence>
<feature type="region of interest" description="Disordered" evidence="13">
    <location>
        <begin position="45"/>
        <end position="149"/>
    </location>
</feature>
<evidence type="ECO:0000313" key="17">
    <source>
        <dbReference type="EMBL" id="SUU86968.1"/>
    </source>
</evidence>
<comment type="similarity">
    <text evidence="12">Belongs to the exbB/tolQ family.</text>
</comment>
<evidence type="ECO:0000256" key="7">
    <source>
        <dbReference type="ARBA" id="ARBA00022692"/>
    </source>
</evidence>
<dbReference type="InterPro" id="IPR050790">
    <property type="entry name" value="ExbB/TolQ_transport"/>
</dbReference>
<evidence type="ECO:0000256" key="9">
    <source>
        <dbReference type="ARBA" id="ARBA00022989"/>
    </source>
</evidence>
<keyword evidence="7 14" id="KW-0812">Transmembrane</keyword>
<evidence type="ECO:0000256" key="2">
    <source>
        <dbReference type="ARBA" id="ARBA00011471"/>
    </source>
</evidence>
<keyword evidence="5" id="KW-1003">Cell membrane</keyword>
<dbReference type="GO" id="GO:0017038">
    <property type="term" value="P:protein import"/>
    <property type="evidence" value="ECO:0007669"/>
    <property type="project" value="TreeGrafter"/>
</dbReference>
<feature type="domain" description="MotA/TolQ/ExbB proton channel" evidence="16">
    <location>
        <begin position="258"/>
        <end position="356"/>
    </location>
</feature>
<feature type="compositionally biased region" description="Low complexity" evidence="13">
    <location>
        <begin position="119"/>
        <end position="140"/>
    </location>
</feature>
<name>A0A380WE62_AMIAI</name>
<evidence type="ECO:0000256" key="15">
    <source>
        <dbReference type="SAM" id="SignalP"/>
    </source>
</evidence>
<gene>
    <name evidence="17" type="primary">exbB</name>
    <name evidence="17" type="ORF">NCTC10684_00157</name>
</gene>
<evidence type="ECO:0000256" key="13">
    <source>
        <dbReference type="SAM" id="MobiDB-lite"/>
    </source>
</evidence>
<evidence type="ECO:0000256" key="6">
    <source>
        <dbReference type="ARBA" id="ARBA00022519"/>
    </source>
</evidence>
<sequence length="405" mass="41253">MRSIWGITSTGTAFGSQAQYRSGRIMAAALCITLSAGAAFAQQTAPTEVEPTAPATSAPTAPANPTAAVATPTAQPAAQAAPGDAPNAAAPAAEATQPRINALPQPGTNVAPQPDQAAREPTVAPAATAPATGQPAASAPIDTTVGAPAGTDVPKSLLPHDLSPWGMFMAADWVVKGVMIGLAFASLITWTVWLAKSLEIAASKARLKKALRGILHARRLADASQALGERAGIGGVLVRAAVDELEMSGHEFGHADASGIKERVESRLMRIQAQAGRRLSRGTGVLATIGSTAPFVGLFGTVWGIMNSFIGISESQTTNLAVVAPGIAEALLATAVGLIAAIPAVVIYNVFARSITGYRQGLADAAAGVQRLVSRDLDRQPQRSERLPANEAMRGNGRGAPAVAV</sequence>
<dbReference type="AlphaFoldDB" id="A0A380WE62"/>
<evidence type="ECO:0000259" key="16">
    <source>
        <dbReference type="Pfam" id="PF01618"/>
    </source>
</evidence>
<dbReference type="RefSeq" id="WP_425359057.1">
    <property type="nucleotide sequence ID" value="NZ_BAAAVY010000011.1"/>
</dbReference>
<feature type="transmembrane region" description="Helical" evidence="14">
    <location>
        <begin position="285"/>
        <end position="310"/>
    </location>
</feature>
<comment type="subcellular location">
    <subcellularLocation>
        <location evidence="1">Cell inner membrane</location>
        <topology evidence="1">Multi-pass membrane protein</topology>
    </subcellularLocation>
    <subcellularLocation>
        <location evidence="12">Membrane</location>
        <topology evidence="12">Multi-pass membrane protein</topology>
    </subcellularLocation>
</comment>
<keyword evidence="10 14" id="KW-0472">Membrane</keyword>
<dbReference type="Pfam" id="PF01618">
    <property type="entry name" value="MotA_ExbB"/>
    <property type="match status" value="1"/>
</dbReference>
<evidence type="ECO:0000256" key="1">
    <source>
        <dbReference type="ARBA" id="ARBA00004429"/>
    </source>
</evidence>
<evidence type="ECO:0000256" key="3">
    <source>
        <dbReference type="ARBA" id="ARBA00022093"/>
    </source>
</evidence>
<keyword evidence="4 12" id="KW-0813">Transport</keyword>
<reference evidence="17 18" key="1">
    <citation type="submission" date="2018-06" db="EMBL/GenBank/DDBJ databases">
        <authorList>
            <consortium name="Pathogen Informatics"/>
            <person name="Doyle S."/>
        </authorList>
    </citation>
    <scope>NUCLEOTIDE SEQUENCE [LARGE SCALE GENOMIC DNA]</scope>
    <source>
        <strain evidence="17 18">NCTC10684</strain>
    </source>
</reference>
<dbReference type="InterPro" id="IPR002898">
    <property type="entry name" value="MotA_ExbB_proton_chnl"/>
</dbReference>
<protein>
    <recommendedName>
        <fullName evidence="3">Biopolymer transport protein ExbB</fullName>
    </recommendedName>
</protein>
<keyword evidence="6" id="KW-0997">Cell inner membrane</keyword>
<keyword evidence="15" id="KW-0732">Signal</keyword>
<comment type="function">
    <text evidence="11">Involved in the TonB-dependent energy-dependent transport of various receptor-bound substrates. Protects ExbD from proteolytic degradation and functionally stabilizes TonB.</text>
</comment>
<evidence type="ECO:0000256" key="4">
    <source>
        <dbReference type="ARBA" id="ARBA00022448"/>
    </source>
</evidence>
<dbReference type="EMBL" id="UFSM01000001">
    <property type="protein sequence ID" value="SUU86968.1"/>
    <property type="molecule type" value="Genomic_DNA"/>
</dbReference>
<feature type="transmembrane region" description="Helical" evidence="14">
    <location>
        <begin position="173"/>
        <end position="195"/>
    </location>
</feature>
<keyword evidence="9 14" id="KW-1133">Transmembrane helix</keyword>
<dbReference type="NCBIfam" id="TIGR02797">
    <property type="entry name" value="exbB"/>
    <property type="match status" value="1"/>
</dbReference>
<evidence type="ECO:0000313" key="18">
    <source>
        <dbReference type="Proteomes" id="UP000254701"/>
    </source>
</evidence>
<dbReference type="GO" id="GO:0022857">
    <property type="term" value="F:transmembrane transporter activity"/>
    <property type="evidence" value="ECO:0007669"/>
    <property type="project" value="InterPro"/>
</dbReference>
<dbReference type="PANTHER" id="PTHR30625">
    <property type="entry name" value="PROTEIN TOLQ"/>
    <property type="match status" value="1"/>
</dbReference>
<feature type="signal peptide" evidence="15">
    <location>
        <begin position="1"/>
        <end position="41"/>
    </location>
</feature>
<evidence type="ECO:0000256" key="5">
    <source>
        <dbReference type="ARBA" id="ARBA00022475"/>
    </source>
</evidence>
<dbReference type="GO" id="GO:0005886">
    <property type="term" value="C:plasma membrane"/>
    <property type="evidence" value="ECO:0007669"/>
    <property type="project" value="UniProtKB-SubCell"/>
</dbReference>
<organism evidence="17 18">
    <name type="scientific">Aminobacter aminovorans</name>
    <name type="common">Chelatobacter heintzii</name>
    <dbReference type="NCBI Taxonomy" id="83263"/>
    <lineage>
        <taxon>Bacteria</taxon>
        <taxon>Pseudomonadati</taxon>
        <taxon>Pseudomonadota</taxon>
        <taxon>Alphaproteobacteria</taxon>
        <taxon>Hyphomicrobiales</taxon>
        <taxon>Phyllobacteriaceae</taxon>
        <taxon>Aminobacter</taxon>
    </lineage>
</organism>
<accession>A0A380WE62</accession>
<feature type="compositionally biased region" description="Low complexity" evidence="13">
    <location>
        <begin position="45"/>
        <end position="98"/>
    </location>
</feature>
<evidence type="ECO:0000256" key="11">
    <source>
        <dbReference type="ARBA" id="ARBA00024816"/>
    </source>
</evidence>
<dbReference type="Proteomes" id="UP000254701">
    <property type="component" value="Unassembled WGS sequence"/>
</dbReference>
<feature type="chain" id="PRO_5016987378" description="Biopolymer transport protein ExbB" evidence="15">
    <location>
        <begin position="42"/>
        <end position="405"/>
    </location>
</feature>
<feature type="compositionally biased region" description="Basic and acidic residues" evidence="13">
    <location>
        <begin position="377"/>
        <end position="388"/>
    </location>
</feature>
<proteinExistence type="inferred from homology"/>
<evidence type="ECO:0000256" key="10">
    <source>
        <dbReference type="ARBA" id="ARBA00023136"/>
    </source>
</evidence>
<evidence type="ECO:0000256" key="12">
    <source>
        <dbReference type="RuleBase" id="RU004057"/>
    </source>
</evidence>